<dbReference type="Proteomes" id="UP001500603">
    <property type="component" value="Unassembled WGS sequence"/>
</dbReference>
<keyword evidence="7" id="KW-1185">Reference proteome</keyword>
<dbReference type="InterPro" id="IPR018060">
    <property type="entry name" value="HTH_AraC"/>
</dbReference>
<dbReference type="InterPro" id="IPR009057">
    <property type="entry name" value="Homeodomain-like_sf"/>
</dbReference>
<dbReference type="PANTHER" id="PTHR47894:SF1">
    <property type="entry name" value="HTH-TYPE TRANSCRIPTIONAL REGULATOR VQSM"/>
    <property type="match status" value="1"/>
</dbReference>
<protein>
    <recommendedName>
        <fullName evidence="5">HTH araC/xylS-type domain-containing protein</fullName>
    </recommendedName>
</protein>
<dbReference type="SUPFAM" id="SSF46689">
    <property type="entry name" value="Homeodomain-like"/>
    <property type="match status" value="1"/>
</dbReference>
<keyword evidence="2" id="KW-0238">DNA-binding</keyword>
<dbReference type="Gene3D" id="1.10.10.60">
    <property type="entry name" value="Homeodomain-like"/>
    <property type="match status" value="1"/>
</dbReference>
<dbReference type="PROSITE" id="PS01124">
    <property type="entry name" value="HTH_ARAC_FAMILY_2"/>
    <property type="match status" value="1"/>
</dbReference>
<dbReference type="InterPro" id="IPR032687">
    <property type="entry name" value="AraC-type_N"/>
</dbReference>
<name>A0ABP9K581_9NOCA</name>
<evidence type="ECO:0000256" key="2">
    <source>
        <dbReference type="ARBA" id="ARBA00023125"/>
    </source>
</evidence>
<evidence type="ECO:0000256" key="3">
    <source>
        <dbReference type="ARBA" id="ARBA00023163"/>
    </source>
</evidence>
<evidence type="ECO:0000313" key="7">
    <source>
        <dbReference type="Proteomes" id="UP001500603"/>
    </source>
</evidence>
<dbReference type="Pfam" id="PF12625">
    <property type="entry name" value="Arabinose_bd"/>
    <property type="match status" value="1"/>
</dbReference>
<keyword evidence="1" id="KW-0805">Transcription regulation</keyword>
<evidence type="ECO:0000259" key="5">
    <source>
        <dbReference type="PROSITE" id="PS01124"/>
    </source>
</evidence>
<evidence type="ECO:0000256" key="4">
    <source>
        <dbReference type="SAM" id="MobiDB-lite"/>
    </source>
</evidence>
<dbReference type="RefSeq" id="WP_345494997.1">
    <property type="nucleotide sequence ID" value="NZ_BAABJM010000002.1"/>
</dbReference>
<comment type="caution">
    <text evidence="6">The sequence shown here is derived from an EMBL/GenBank/DDBJ whole genome shotgun (WGS) entry which is preliminary data.</text>
</comment>
<accession>A0ABP9K581</accession>
<feature type="region of interest" description="Disordered" evidence="4">
    <location>
        <begin position="1"/>
        <end position="25"/>
    </location>
</feature>
<dbReference type="PANTHER" id="PTHR47894">
    <property type="entry name" value="HTH-TYPE TRANSCRIPTIONAL REGULATOR GADX"/>
    <property type="match status" value="1"/>
</dbReference>
<proteinExistence type="predicted"/>
<keyword evidence="3" id="KW-0804">Transcription</keyword>
<sequence>MSDGEFRRSTTSGHTVAPNPEHGARQRVCAQQEPHLSLLGVWGLAVVSSRTVREIVEVVVRYLESVVPDGRFSFEEGAREARLRCSVPETDDEYVRVERILAGVQRIAREAFGVEVPVVRVVFRHHALREPGWYRETFGAQPTFGAEENLVGYETTALDMALPHTSERARSTCEKQCRDMLAQRRVRGGIAGSVRDLIVRDPGRLPDQVTVAAGLFVSPRTLSRWLNQEGTSYRALLDEVRQVMSEELLTHTGMTTEQVAARLGYAEAASFIRAFRRWKGCPPQEFRARVLAGRARVAAPAV</sequence>
<organism evidence="6 7">
    <name type="scientific">Nocardia callitridis</name>
    <dbReference type="NCBI Taxonomy" id="648753"/>
    <lineage>
        <taxon>Bacteria</taxon>
        <taxon>Bacillati</taxon>
        <taxon>Actinomycetota</taxon>
        <taxon>Actinomycetes</taxon>
        <taxon>Mycobacteriales</taxon>
        <taxon>Nocardiaceae</taxon>
        <taxon>Nocardia</taxon>
    </lineage>
</organism>
<reference evidence="7" key="1">
    <citation type="journal article" date="2019" name="Int. J. Syst. Evol. Microbiol.">
        <title>The Global Catalogue of Microorganisms (GCM) 10K type strain sequencing project: providing services to taxonomists for standard genome sequencing and annotation.</title>
        <authorList>
            <consortium name="The Broad Institute Genomics Platform"/>
            <consortium name="The Broad Institute Genome Sequencing Center for Infectious Disease"/>
            <person name="Wu L."/>
            <person name="Ma J."/>
        </authorList>
    </citation>
    <scope>NUCLEOTIDE SEQUENCE [LARGE SCALE GENOMIC DNA]</scope>
    <source>
        <strain evidence="7">JCM 18298</strain>
    </source>
</reference>
<evidence type="ECO:0000313" key="6">
    <source>
        <dbReference type="EMBL" id="GAA5050291.1"/>
    </source>
</evidence>
<gene>
    <name evidence="6" type="ORF">GCM10023318_20400</name>
</gene>
<dbReference type="SMART" id="SM00342">
    <property type="entry name" value="HTH_ARAC"/>
    <property type="match status" value="1"/>
</dbReference>
<dbReference type="Pfam" id="PF12833">
    <property type="entry name" value="HTH_18"/>
    <property type="match status" value="1"/>
</dbReference>
<evidence type="ECO:0000256" key="1">
    <source>
        <dbReference type="ARBA" id="ARBA00023015"/>
    </source>
</evidence>
<dbReference type="EMBL" id="BAABJM010000002">
    <property type="protein sequence ID" value="GAA5050291.1"/>
    <property type="molecule type" value="Genomic_DNA"/>
</dbReference>
<feature type="domain" description="HTH araC/xylS-type" evidence="5">
    <location>
        <begin position="192"/>
        <end position="289"/>
    </location>
</feature>